<feature type="region of interest" description="Disordered" evidence="1">
    <location>
        <begin position="699"/>
        <end position="734"/>
    </location>
</feature>
<feature type="region of interest" description="Disordered" evidence="1">
    <location>
        <begin position="44"/>
        <end position="63"/>
    </location>
</feature>
<accession>A0A9W7GI74</accession>
<reference evidence="3" key="1">
    <citation type="journal article" date="2023" name="Commun. Biol.">
        <title>Genome analysis of Parmales, the sister group of diatoms, reveals the evolutionary specialization of diatoms from phago-mixotrophs to photoautotrophs.</title>
        <authorList>
            <person name="Ban H."/>
            <person name="Sato S."/>
            <person name="Yoshikawa S."/>
            <person name="Yamada K."/>
            <person name="Nakamura Y."/>
            <person name="Ichinomiya M."/>
            <person name="Sato N."/>
            <person name="Blanc-Mathieu R."/>
            <person name="Endo H."/>
            <person name="Kuwata A."/>
            <person name="Ogata H."/>
        </authorList>
    </citation>
    <scope>NUCLEOTIDE SEQUENCE [LARGE SCALE GENOMIC DNA]</scope>
</reference>
<comment type="caution">
    <text evidence="2">The sequence shown here is derived from an EMBL/GenBank/DDBJ whole genome shotgun (WGS) entry which is preliminary data.</text>
</comment>
<evidence type="ECO:0000313" key="3">
    <source>
        <dbReference type="Proteomes" id="UP001165065"/>
    </source>
</evidence>
<feature type="compositionally biased region" description="Gly residues" evidence="1">
    <location>
        <begin position="704"/>
        <end position="727"/>
    </location>
</feature>
<evidence type="ECO:0000313" key="2">
    <source>
        <dbReference type="EMBL" id="GMI46214.1"/>
    </source>
</evidence>
<protein>
    <submittedName>
        <fullName evidence="2">Uncharacterized protein</fullName>
    </submittedName>
</protein>
<dbReference type="OrthoDB" id="197341at2759"/>
<proteinExistence type="predicted"/>
<organism evidence="2 3">
    <name type="scientific">Triparma columacea</name>
    <dbReference type="NCBI Taxonomy" id="722753"/>
    <lineage>
        <taxon>Eukaryota</taxon>
        <taxon>Sar</taxon>
        <taxon>Stramenopiles</taxon>
        <taxon>Ochrophyta</taxon>
        <taxon>Bolidophyceae</taxon>
        <taxon>Parmales</taxon>
        <taxon>Triparmaceae</taxon>
        <taxon>Triparma</taxon>
    </lineage>
</organism>
<feature type="region of interest" description="Disordered" evidence="1">
    <location>
        <begin position="775"/>
        <end position="812"/>
    </location>
</feature>
<dbReference type="AlphaFoldDB" id="A0A9W7GI74"/>
<dbReference type="SUPFAM" id="SSF57783">
    <property type="entry name" value="Zinc beta-ribbon"/>
    <property type="match status" value="1"/>
</dbReference>
<dbReference type="Proteomes" id="UP001165065">
    <property type="component" value="Unassembled WGS sequence"/>
</dbReference>
<name>A0A9W7GI74_9STRA</name>
<dbReference type="EMBL" id="BRYA01000287">
    <property type="protein sequence ID" value="GMI46214.1"/>
    <property type="molecule type" value="Genomic_DNA"/>
</dbReference>
<dbReference type="Gene3D" id="1.10.472.170">
    <property type="match status" value="1"/>
</dbReference>
<sequence>MSVDDNDNNFSHVPIWDMDEKQLKTWINHSKTVSTSRRIVDSIKKKHTTSSSFSPKRPKGPLEGPALVNSQIEAFANEVTEEKVAENVVKALASGCEGHDIYKVLSSSEAKGINAKLKPGAVLMRADLEALLNSAVGQAGGVIDLDDKSVATSKVEEMYTTNKRGVVIPKLVQELARVLKRKVAARVELDQLRTTPRRIVEALCPELDLKEVTRLIKRIYDRTGSSARIRELEDIDKPMGYHGASSALDGDPNNIGGVVKCPNCAKDACSAFLDAMSDEERFSVFTHKRANWKNIENHVRDFCFARWEQWATARPYWFNPQTVAFVPDNFIPPKFLDMLGGENRDRKVPAGGLGSRFTTDTRNGDMICTDCGFVARENLMHEGEQFRKFEGKEDRNHHGGAKNQFLSESFNMGTSLSQVNFGQMGGPSNRPGSASWGAGGGTETVLRNTHSYIEMNTDSFGKKERATRLGYKDKQKREAQNKLTHVADTLKLHKGIILKSMELFSEFRDDREQVQSFKGILAACMIEAFNITSREGQKQLMVTAGDIEMNDEMLRENTLSKSAVRKRELHTTKVAESNVFTNNNELITGGTKKVKTEGGGGGGDDELIEKPMSTWDSDDVFNWLTIASVNIIEAQKKLSEEEAVVKGGADKINEEISVKVFMLRQALLEDGEEGESGGGAGSSKAVTTRRVDMGNLGIKWQGQGERGSGGAGGLGGSGRSVMGGGKMAGKKQKTPGQMLMLKTSAQLNRLLNEDPATVEKGGVGGLIHKSIKSVLERQKRQKRKAEGEMNGMRRVQQMKRKPWLAVGNQGKR</sequence>
<keyword evidence="3" id="KW-1185">Reference proteome</keyword>
<gene>
    <name evidence="2" type="ORF">TrCOL_g1464</name>
</gene>
<evidence type="ECO:0000256" key="1">
    <source>
        <dbReference type="SAM" id="MobiDB-lite"/>
    </source>
</evidence>